<dbReference type="EMBL" id="KI894011">
    <property type="protein sequence ID" value="OCF49912.1"/>
    <property type="molecule type" value="Genomic_DNA"/>
</dbReference>
<dbReference type="RefSeq" id="XP_019011131.1">
    <property type="nucleotide sequence ID" value="XM_019156173.1"/>
</dbReference>
<dbReference type="GeneID" id="30172812"/>
<reference evidence="3" key="2">
    <citation type="submission" date="2013-07" db="EMBL/GenBank/DDBJ databases">
        <authorList>
            <consortium name="The Broad Institute Genome Sequencing Platform"/>
            <person name="Cuomo C."/>
            <person name="Litvintseva A."/>
            <person name="Chen Y."/>
            <person name="Heitman J."/>
            <person name="Sun S."/>
            <person name="Springer D."/>
            <person name="Dromer F."/>
            <person name="Young S.K."/>
            <person name="Zeng Q."/>
            <person name="Gargeya S."/>
            <person name="Fitzgerald M."/>
            <person name="Abouelleil A."/>
            <person name="Alvarado L."/>
            <person name="Berlin A.M."/>
            <person name="Chapman S.B."/>
            <person name="Dewar J."/>
            <person name="Goldberg J."/>
            <person name="Griggs A."/>
            <person name="Gujja S."/>
            <person name="Hansen M."/>
            <person name="Howarth C."/>
            <person name="Imamovic A."/>
            <person name="Larimer J."/>
            <person name="McCowan C."/>
            <person name="Murphy C."/>
            <person name="Pearson M."/>
            <person name="Priest M."/>
            <person name="Roberts A."/>
            <person name="Saif S."/>
            <person name="Shea T."/>
            <person name="Sykes S."/>
            <person name="Wortman J."/>
            <person name="Nusbaum C."/>
            <person name="Birren B."/>
        </authorList>
    </citation>
    <scope>NUCLEOTIDE SEQUENCE</scope>
    <source>
        <strain evidence="3">CBS 10737</strain>
    </source>
</reference>
<evidence type="ECO:0000259" key="1">
    <source>
        <dbReference type="PROSITE" id="PS50090"/>
    </source>
</evidence>
<proteinExistence type="predicted"/>
<dbReference type="InterPro" id="IPR009057">
    <property type="entry name" value="Homeodomain-like_sf"/>
</dbReference>
<dbReference type="OrthoDB" id="2563576at2759"/>
<evidence type="ECO:0000313" key="4">
    <source>
        <dbReference type="Proteomes" id="UP000094020"/>
    </source>
</evidence>
<organism evidence="2">
    <name type="scientific">Kwoniella pini CBS 10737</name>
    <dbReference type="NCBI Taxonomy" id="1296096"/>
    <lineage>
        <taxon>Eukaryota</taxon>
        <taxon>Fungi</taxon>
        <taxon>Dikarya</taxon>
        <taxon>Basidiomycota</taxon>
        <taxon>Agaricomycotina</taxon>
        <taxon>Tremellomycetes</taxon>
        <taxon>Tremellales</taxon>
        <taxon>Cryptococcaceae</taxon>
        <taxon>Kwoniella</taxon>
    </lineage>
</organism>
<dbReference type="AlphaFoldDB" id="A0A1B9I2Z0"/>
<reference evidence="3" key="4">
    <citation type="submission" date="2024-02" db="EMBL/GenBank/DDBJ databases">
        <title>Comparative genomics of Cryptococcus and Kwoniella reveals pathogenesis evolution and contrasting modes of karyotype evolution via chromosome fusion or intercentromeric recombination.</title>
        <authorList>
            <person name="Coelho M.A."/>
            <person name="David-Palma M."/>
            <person name="Shea T."/>
            <person name="Bowers K."/>
            <person name="McGinley-Smith S."/>
            <person name="Mohammad A.W."/>
            <person name="Gnirke A."/>
            <person name="Yurkov A.M."/>
            <person name="Nowrousian M."/>
            <person name="Sun S."/>
            <person name="Cuomo C.A."/>
            <person name="Heitman J."/>
        </authorList>
    </citation>
    <scope>NUCLEOTIDE SEQUENCE</scope>
    <source>
        <strain evidence="3">CBS 10737</strain>
    </source>
</reference>
<reference evidence="2" key="3">
    <citation type="submission" date="2016-07" db="EMBL/GenBank/DDBJ databases">
        <title>Evolution of pathogenesis and genome organization in the Tremellales.</title>
        <authorList>
            <person name="Cuomo C."/>
            <person name="Litvintseva A."/>
            <person name="Heitman J."/>
            <person name="Chen Y."/>
            <person name="Sun S."/>
            <person name="Springer D."/>
            <person name="Dromer F."/>
            <person name="Young S."/>
            <person name="Zeng Q."/>
            <person name="Chapman S."/>
            <person name="Gujja S."/>
            <person name="Saif S."/>
            <person name="Birren B."/>
        </authorList>
    </citation>
    <scope>NUCLEOTIDE SEQUENCE</scope>
    <source>
        <strain evidence="2">CBS 10737</strain>
    </source>
</reference>
<dbReference type="KEGG" id="kpin:30172812"/>
<feature type="domain" description="Myb-like" evidence="1">
    <location>
        <begin position="24"/>
        <end position="78"/>
    </location>
</feature>
<dbReference type="InterPro" id="IPR001005">
    <property type="entry name" value="SANT/Myb"/>
</dbReference>
<gene>
    <name evidence="2" type="ORF">I206_04443</name>
    <name evidence="3" type="ORF">I206_103983</name>
</gene>
<accession>A0A1B9I2Z0</accession>
<dbReference type="Proteomes" id="UP000094020">
    <property type="component" value="Chromosome 5"/>
</dbReference>
<protein>
    <recommendedName>
        <fullName evidence="1">Myb-like domain-containing protein</fullName>
    </recommendedName>
</protein>
<dbReference type="SUPFAM" id="SSF46689">
    <property type="entry name" value="Homeodomain-like"/>
    <property type="match status" value="1"/>
</dbReference>
<sequence length="85" mass="9566">MPPKREYSSDSDAELKVNASSVKKISSPRKGWTPTEESAFINIIDEIVKNNLWSMVKDHPDLAGRQNGAVISHWNAMVKKLRKTS</sequence>
<keyword evidence="4" id="KW-1185">Reference proteome</keyword>
<name>A0A1B9I2Z0_9TREE</name>
<dbReference type="PROSITE" id="PS50090">
    <property type="entry name" value="MYB_LIKE"/>
    <property type="match status" value="1"/>
</dbReference>
<evidence type="ECO:0000313" key="3">
    <source>
        <dbReference type="EMBL" id="WWC70039.1"/>
    </source>
</evidence>
<evidence type="ECO:0000313" key="2">
    <source>
        <dbReference type="EMBL" id="OCF49912.1"/>
    </source>
</evidence>
<dbReference type="Gene3D" id="1.10.10.60">
    <property type="entry name" value="Homeodomain-like"/>
    <property type="match status" value="1"/>
</dbReference>
<reference evidence="2" key="1">
    <citation type="submission" date="2013-07" db="EMBL/GenBank/DDBJ databases">
        <title>The Genome Sequence of Cryptococcus pinus CBS10737.</title>
        <authorList>
            <consortium name="The Broad Institute Genome Sequencing Platform"/>
            <person name="Cuomo C."/>
            <person name="Litvintseva A."/>
            <person name="Chen Y."/>
            <person name="Heitman J."/>
            <person name="Sun S."/>
            <person name="Springer D."/>
            <person name="Dromer F."/>
            <person name="Young S.K."/>
            <person name="Zeng Q."/>
            <person name="Gargeya S."/>
            <person name="Fitzgerald M."/>
            <person name="Abouelleil A."/>
            <person name="Alvarado L."/>
            <person name="Berlin A.M."/>
            <person name="Chapman S.B."/>
            <person name="Dewar J."/>
            <person name="Goldberg J."/>
            <person name="Griggs A."/>
            <person name="Gujja S."/>
            <person name="Hansen M."/>
            <person name="Howarth C."/>
            <person name="Imamovic A."/>
            <person name="Larimer J."/>
            <person name="McCowan C."/>
            <person name="Murphy C."/>
            <person name="Pearson M."/>
            <person name="Priest M."/>
            <person name="Roberts A."/>
            <person name="Saif S."/>
            <person name="Shea T."/>
            <person name="Sykes S."/>
            <person name="Wortman J."/>
            <person name="Nusbaum C."/>
            <person name="Birren B."/>
        </authorList>
    </citation>
    <scope>NUCLEOTIDE SEQUENCE [LARGE SCALE GENOMIC DNA]</scope>
    <source>
        <strain evidence="2">CBS 10737</strain>
    </source>
</reference>
<dbReference type="EMBL" id="CP144523">
    <property type="protein sequence ID" value="WWC70039.1"/>
    <property type="molecule type" value="Genomic_DNA"/>
</dbReference>